<dbReference type="GO" id="GO:0006749">
    <property type="term" value="P:glutathione metabolic process"/>
    <property type="evidence" value="ECO:0007669"/>
    <property type="project" value="TreeGrafter"/>
</dbReference>
<dbReference type="SUPFAM" id="SSF47616">
    <property type="entry name" value="GST C-terminal domain-like"/>
    <property type="match status" value="1"/>
</dbReference>
<dbReference type="InterPro" id="IPR010987">
    <property type="entry name" value="Glutathione-S-Trfase_C-like"/>
</dbReference>
<dbReference type="InterPro" id="IPR004045">
    <property type="entry name" value="Glutathione_S-Trfase_N"/>
</dbReference>
<evidence type="ECO:0000313" key="4">
    <source>
        <dbReference type="Proteomes" id="UP000075635"/>
    </source>
</evidence>
<dbReference type="Proteomes" id="UP000075635">
    <property type="component" value="Unassembled WGS sequence"/>
</dbReference>
<dbReference type="PROSITE" id="PS50405">
    <property type="entry name" value="GST_CTER"/>
    <property type="match status" value="1"/>
</dbReference>
<evidence type="ECO:0000259" key="1">
    <source>
        <dbReference type="PROSITE" id="PS50404"/>
    </source>
</evidence>
<dbReference type="CDD" id="cd03205">
    <property type="entry name" value="GST_C_6"/>
    <property type="match status" value="1"/>
</dbReference>
<dbReference type="Pfam" id="PF13410">
    <property type="entry name" value="GST_C_2"/>
    <property type="match status" value="1"/>
</dbReference>
<dbReference type="InterPro" id="IPR036249">
    <property type="entry name" value="Thioredoxin-like_sf"/>
</dbReference>
<dbReference type="Gene3D" id="1.20.1050.10">
    <property type="match status" value="1"/>
</dbReference>
<feature type="domain" description="GST C-terminal" evidence="2">
    <location>
        <begin position="87"/>
        <end position="209"/>
    </location>
</feature>
<dbReference type="GO" id="GO:0006559">
    <property type="term" value="P:L-phenylalanine catabolic process"/>
    <property type="evidence" value="ECO:0007669"/>
    <property type="project" value="TreeGrafter"/>
</dbReference>
<dbReference type="SUPFAM" id="SSF52833">
    <property type="entry name" value="Thioredoxin-like"/>
    <property type="match status" value="1"/>
</dbReference>
<dbReference type="PANTHER" id="PTHR42673">
    <property type="entry name" value="MALEYLACETOACETATE ISOMERASE"/>
    <property type="match status" value="1"/>
</dbReference>
<organism evidence="3 4">
    <name type="scientific">Sorangium cellulosum</name>
    <name type="common">Polyangium cellulosum</name>
    <dbReference type="NCBI Taxonomy" id="56"/>
    <lineage>
        <taxon>Bacteria</taxon>
        <taxon>Pseudomonadati</taxon>
        <taxon>Myxococcota</taxon>
        <taxon>Polyangia</taxon>
        <taxon>Polyangiales</taxon>
        <taxon>Polyangiaceae</taxon>
        <taxon>Sorangium</taxon>
    </lineage>
</organism>
<accession>A0A150RVX9</accession>
<evidence type="ECO:0000313" key="3">
    <source>
        <dbReference type="EMBL" id="KYF84270.1"/>
    </source>
</evidence>
<dbReference type="GO" id="GO:0004364">
    <property type="term" value="F:glutathione transferase activity"/>
    <property type="evidence" value="ECO:0007669"/>
    <property type="project" value="TreeGrafter"/>
</dbReference>
<feature type="domain" description="GST N-terminal" evidence="1">
    <location>
        <begin position="1"/>
        <end position="78"/>
    </location>
</feature>
<dbReference type="Pfam" id="PF13417">
    <property type="entry name" value="GST_N_3"/>
    <property type="match status" value="1"/>
</dbReference>
<dbReference type="PROSITE" id="PS50404">
    <property type="entry name" value="GST_NTER"/>
    <property type="match status" value="1"/>
</dbReference>
<name>A0A150RVX9_SORCE</name>
<sequence length="209" mass="22572">MILIGQYDSPFVRRVAVALQHHGLAYEHRPWSVWADAESIARYNPLRRVPVLVMDGGEALVESAAILDALDGLVGPERALLPASGEARRAGLRVCALATGFADKAVSLLYEHVLRAGDRRSPVWVDRCVTQISETLDLLERERAARGGDFWLGAFSHADIAVACALRFLGEAHPSLFDAAKRPALAAHAARCEALPAFAAVVQPLHVAV</sequence>
<reference evidence="3 4" key="1">
    <citation type="submission" date="2014-02" db="EMBL/GenBank/DDBJ databases">
        <title>The small core and large imbalanced accessory genome model reveals a collaborative survival strategy of Sorangium cellulosum strains in nature.</title>
        <authorList>
            <person name="Han K."/>
            <person name="Peng R."/>
            <person name="Blom J."/>
            <person name="Li Y.-Z."/>
        </authorList>
    </citation>
    <scope>NUCLEOTIDE SEQUENCE [LARGE SCALE GENOMIC DNA]</scope>
    <source>
        <strain evidence="3 4">So0011-07</strain>
    </source>
</reference>
<evidence type="ECO:0000259" key="2">
    <source>
        <dbReference type="PROSITE" id="PS50405"/>
    </source>
</evidence>
<dbReference type="Gene3D" id="3.40.30.10">
    <property type="entry name" value="Glutaredoxin"/>
    <property type="match status" value="1"/>
</dbReference>
<dbReference type="InterPro" id="IPR040079">
    <property type="entry name" value="Glutathione_S-Trfase"/>
</dbReference>
<protein>
    <submittedName>
        <fullName evidence="3">Glutathione S-transferase</fullName>
    </submittedName>
</protein>
<proteinExistence type="predicted"/>
<dbReference type="PANTHER" id="PTHR42673:SF21">
    <property type="entry name" value="GLUTATHIONE S-TRANSFERASE YFCF"/>
    <property type="match status" value="1"/>
</dbReference>
<keyword evidence="3" id="KW-0808">Transferase</keyword>
<dbReference type="AlphaFoldDB" id="A0A150RVX9"/>
<dbReference type="SFLD" id="SFLDS00019">
    <property type="entry name" value="Glutathione_Transferase_(cytos"/>
    <property type="match status" value="1"/>
</dbReference>
<gene>
    <name evidence="3" type="ORF">BE17_39380</name>
</gene>
<comment type="caution">
    <text evidence="3">The sequence shown here is derived from an EMBL/GenBank/DDBJ whole genome shotgun (WGS) entry which is preliminary data.</text>
</comment>
<dbReference type="EMBL" id="JEMB01001959">
    <property type="protein sequence ID" value="KYF84270.1"/>
    <property type="molecule type" value="Genomic_DNA"/>
</dbReference>
<dbReference type="InterPro" id="IPR036282">
    <property type="entry name" value="Glutathione-S-Trfase_C_sf"/>
</dbReference>
<dbReference type="GO" id="GO:0016034">
    <property type="term" value="F:maleylacetoacetate isomerase activity"/>
    <property type="evidence" value="ECO:0007669"/>
    <property type="project" value="TreeGrafter"/>
</dbReference>